<evidence type="ECO:0000313" key="2">
    <source>
        <dbReference type="EMBL" id="CAG5111888.1"/>
    </source>
</evidence>
<feature type="compositionally biased region" description="Low complexity" evidence="1">
    <location>
        <begin position="472"/>
        <end position="485"/>
    </location>
</feature>
<proteinExistence type="predicted"/>
<feature type="compositionally biased region" description="Polar residues" evidence="1">
    <location>
        <begin position="350"/>
        <end position="366"/>
    </location>
</feature>
<feature type="region of interest" description="Disordered" evidence="1">
    <location>
        <begin position="298"/>
        <end position="373"/>
    </location>
</feature>
<feature type="region of interest" description="Disordered" evidence="1">
    <location>
        <begin position="244"/>
        <end position="285"/>
    </location>
</feature>
<accession>A0ABN7T265</accession>
<sequence>MASILKWREPVHNAVIEKRQLQFNTLISDNVELDEIFIHDVVAKEKNQRLKRKQTWEMEGSEKMEASFAQKLPRHNHSSAKKSTREYNTSDEPTTSNGANFSKKVATRGQQSSRSTPRRDSTKFYDCPADRAGEGKHTYDDTDGRERFTSDRSTEPSVGRMGVTTSYATKTNNGRTGTTFALATESDLGKTCTNAASITAHSVLEKVAETPTNENGKSTTRLGSKKESVNESGRILSELLADGSSRGVNVERPGGSSTNIESTIRESSGNGTFSSIRRPLEKQPNRIAMVLSGDFSTRRDKSFTNHKPGGCCDSSKTNNKLNLPECSMPEDNRGATQILPTGNREKSHLQGRTLSSPSSGFLQPSQPERDERARSRFTGDFGIEQKDRQQRTATATFYRISNERNPIFRAARQETAHGSSLTTLIDSPKPSSSLPSYYSAVFNRKRTEATMEIDSLVDELRATNHIYRRKSSSSSLHDSDTTYSTGNNRNSAEDDNETSEILNLFV</sequence>
<feature type="compositionally biased region" description="Polar residues" evidence="1">
    <location>
        <begin position="255"/>
        <end position="275"/>
    </location>
</feature>
<protein>
    <submittedName>
        <fullName evidence="2">Oidioi.mRNA.OKI2018_I69.chr2.g6159.t1.cds</fullName>
    </submittedName>
</protein>
<feature type="region of interest" description="Disordered" evidence="1">
    <location>
        <begin position="209"/>
        <end position="230"/>
    </location>
</feature>
<organism evidence="2 3">
    <name type="scientific">Oikopleura dioica</name>
    <name type="common">Tunicate</name>
    <dbReference type="NCBI Taxonomy" id="34765"/>
    <lineage>
        <taxon>Eukaryota</taxon>
        <taxon>Metazoa</taxon>
        <taxon>Chordata</taxon>
        <taxon>Tunicata</taxon>
        <taxon>Appendicularia</taxon>
        <taxon>Copelata</taxon>
        <taxon>Oikopleuridae</taxon>
        <taxon>Oikopleura</taxon>
    </lineage>
</organism>
<feature type="compositionally biased region" description="Basic and acidic residues" evidence="1">
    <location>
        <begin position="54"/>
        <end position="65"/>
    </location>
</feature>
<feature type="region of interest" description="Disordered" evidence="1">
    <location>
        <begin position="469"/>
        <end position="500"/>
    </location>
</feature>
<feature type="compositionally biased region" description="Basic residues" evidence="1">
    <location>
        <begin position="72"/>
        <end position="82"/>
    </location>
</feature>
<dbReference type="Proteomes" id="UP001158576">
    <property type="component" value="Chromosome 2"/>
</dbReference>
<name>A0ABN7T265_OIKDI</name>
<evidence type="ECO:0000313" key="3">
    <source>
        <dbReference type="Proteomes" id="UP001158576"/>
    </source>
</evidence>
<feature type="region of interest" description="Disordered" evidence="1">
    <location>
        <begin position="54"/>
        <end position="160"/>
    </location>
</feature>
<gene>
    <name evidence="2" type="ORF">OKIOD_LOCUS14924</name>
</gene>
<keyword evidence="3" id="KW-1185">Reference proteome</keyword>
<evidence type="ECO:0000256" key="1">
    <source>
        <dbReference type="SAM" id="MobiDB-lite"/>
    </source>
</evidence>
<dbReference type="EMBL" id="OU015567">
    <property type="protein sequence ID" value="CAG5111888.1"/>
    <property type="molecule type" value="Genomic_DNA"/>
</dbReference>
<feature type="compositionally biased region" description="Polar residues" evidence="1">
    <location>
        <begin position="210"/>
        <end position="222"/>
    </location>
</feature>
<reference evidence="2 3" key="1">
    <citation type="submission" date="2021-04" db="EMBL/GenBank/DDBJ databases">
        <authorList>
            <person name="Bliznina A."/>
        </authorList>
    </citation>
    <scope>NUCLEOTIDE SEQUENCE [LARGE SCALE GENOMIC DNA]</scope>
</reference>
<feature type="compositionally biased region" description="Polar residues" evidence="1">
    <location>
        <begin position="86"/>
        <end position="100"/>
    </location>
</feature>
<feature type="compositionally biased region" description="Basic and acidic residues" evidence="1">
    <location>
        <begin position="117"/>
        <end position="154"/>
    </location>
</feature>